<proteinExistence type="predicted"/>
<dbReference type="Proteomes" id="UP000827724">
    <property type="component" value="Unassembled WGS sequence"/>
</dbReference>
<feature type="compositionally biased region" description="Polar residues" evidence="1">
    <location>
        <begin position="1"/>
        <end position="16"/>
    </location>
</feature>
<dbReference type="SUPFAM" id="SSF54695">
    <property type="entry name" value="POZ domain"/>
    <property type="match status" value="1"/>
</dbReference>
<dbReference type="InterPro" id="IPR011333">
    <property type="entry name" value="SKP1/BTB/POZ_sf"/>
</dbReference>
<dbReference type="CDD" id="cd18186">
    <property type="entry name" value="BTB_POZ_ZBTB_KLHL-like"/>
    <property type="match status" value="1"/>
</dbReference>
<gene>
    <name evidence="3" type="ORF">Trco_002122</name>
</gene>
<feature type="compositionally biased region" description="Basic and acidic residues" evidence="1">
    <location>
        <begin position="376"/>
        <end position="390"/>
    </location>
</feature>
<feature type="region of interest" description="Disordered" evidence="1">
    <location>
        <begin position="1"/>
        <end position="117"/>
    </location>
</feature>
<dbReference type="OrthoDB" id="4845755at2759"/>
<feature type="compositionally biased region" description="Low complexity" evidence="1">
    <location>
        <begin position="427"/>
        <end position="440"/>
    </location>
</feature>
<evidence type="ECO:0000259" key="2">
    <source>
        <dbReference type="PROSITE" id="PS50097"/>
    </source>
</evidence>
<accession>A0A9P8QP91</accession>
<dbReference type="Gene3D" id="3.30.710.10">
    <property type="entry name" value="Potassium Channel Kv1.1, Chain A"/>
    <property type="match status" value="1"/>
</dbReference>
<dbReference type="PROSITE" id="PS50097">
    <property type="entry name" value="BTB"/>
    <property type="match status" value="1"/>
</dbReference>
<organism evidence="3 4">
    <name type="scientific">Trichoderma cornu-damae</name>
    <dbReference type="NCBI Taxonomy" id="654480"/>
    <lineage>
        <taxon>Eukaryota</taxon>
        <taxon>Fungi</taxon>
        <taxon>Dikarya</taxon>
        <taxon>Ascomycota</taxon>
        <taxon>Pezizomycotina</taxon>
        <taxon>Sordariomycetes</taxon>
        <taxon>Hypocreomycetidae</taxon>
        <taxon>Hypocreales</taxon>
        <taxon>Hypocreaceae</taxon>
        <taxon>Trichoderma</taxon>
    </lineage>
</organism>
<protein>
    <recommendedName>
        <fullName evidence="2">BTB domain-containing protein</fullName>
    </recommendedName>
</protein>
<evidence type="ECO:0000313" key="3">
    <source>
        <dbReference type="EMBL" id="KAH6608776.1"/>
    </source>
</evidence>
<sequence length="463" mass="50734">MAKTKPTSLDGRSQKLSKPAWKPKDQPGASLKPASPPKDNPWHRRLASPVSDHEGPPKPLQLTTEEFPELSTPKAATGSGASAGEKAPSPQSCGVSKSSSTTSDTRSEETRSDLSRLSTPSRLILEEAADQAAKILWRHPFGSNVYLYVETSVFQLHRDILTRRSGWFRDKLPPPNKDGSPVEMHLPHAIGAIQPCLFFMYTKNLDICERDLQRPLDFIHVPRCVLAYCAAVNFRIPAMASRILAIMEETARHLATYLSVHYIYREMEAKTIRSMATYFVNAADILYSEPLFELMKPMRHALAGILDALLPSLLRQPYFPEVLNMPPWKRWSAAIAADQVEYRMALGHFRSSAESALPSELELEALFDRVLGQFGRGHDNTEDNAEESHGGHPGGGDNTDMSSGLRSKEDAAANELAEEEAALPCLSPSAGGSTGSEAGTWDSPGTDDVEEEPRGPGTASSFV</sequence>
<reference evidence="3" key="1">
    <citation type="submission" date="2021-08" db="EMBL/GenBank/DDBJ databases">
        <title>Chromosome-Level Trichoderma cornu-damae using Hi-C Data.</title>
        <authorList>
            <person name="Kim C.S."/>
        </authorList>
    </citation>
    <scope>NUCLEOTIDE SEQUENCE</scope>
    <source>
        <strain evidence="3">KA19-0412C</strain>
    </source>
</reference>
<dbReference type="InterPro" id="IPR000210">
    <property type="entry name" value="BTB/POZ_dom"/>
</dbReference>
<dbReference type="AlphaFoldDB" id="A0A9P8QP91"/>
<evidence type="ECO:0000313" key="4">
    <source>
        <dbReference type="Proteomes" id="UP000827724"/>
    </source>
</evidence>
<keyword evidence="4" id="KW-1185">Reference proteome</keyword>
<feature type="compositionally biased region" description="Basic and acidic residues" evidence="1">
    <location>
        <begin position="105"/>
        <end position="114"/>
    </location>
</feature>
<evidence type="ECO:0000256" key="1">
    <source>
        <dbReference type="SAM" id="MobiDB-lite"/>
    </source>
</evidence>
<feature type="domain" description="BTB" evidence="2">
    <location>
        <begin position="143"/>
        <end position="209"/>
    </location>
</feature>
<comment type="caution">
    <text evidence="3">The sequence shown here is derived from an EMBL/GenBank/DDBJ whole genome shotgun (WGS) entry which is preliminary data.</text>
</comment>
<feature type="region of interest" description="Disordered" evidence="1">
    <location>
        <begin position="374"/>
        <end position="463"/>
    </location>
</feature>
<name>A0A9P8QP91_9HYPO</name>
<dbReference type="EMBL" id="JAIWOZ010000002">
    <property type="protein sequence ID" value="KAH6608776.1"/>
    <property type="molecule type" value="Genomic_DNA"/>
</dbReference>